<proteinExistence type="predicted"/>
<keyword evidence="2" id="KW-1185">Reference proteome</keyword>
<dbReference type="Proteomes" id="UP000050761">
    <property type="component" value="Unassembled WGS sequence"/>
</dbReference>
<dbReference type="AlphaFoldDB" id="A0A183F9M8"/>
<sequence>LVSCSYEELAKERQWGSGPIHTVGLLAVTFILSIAFQASSPRKLANLAVQRNDRPANHRPTHSLPLCKFPMLRPIT</sequence>
<organism evidence="2 3">
    <name type="scientific">Heligmosomoides polygyrus</name>
    <name type="common">Parasitic roundworm</name>
    <dbReference type="NCBI Taxonomy" id="6339"/>
    <lineage>
        <taxon>Eukaryota</taxon>
        <taxon>Metazoa</taxon>
        <taxon>Ecdysozoa</taxon>
        <taxon>Nematoda</taxon>
        <taxon>Chromadorea</taxon>
        <taxon>Rhabditida</taxon>
        <taxon>Rhabditina</taxon>
        <taxon>Rhabditomorpha</taxon>
        <taxon>Strongyloidea</taxon>
        <taxon>Heligmosomidae</taxon>
        <taxon>Heligmosomoides</taxon>
    </lineage>
</organism>
<evidence type="ECO:0000313" key="2">
    <source>
        <dbReference type="Proteomes" id="UP000050761"/>
    </source>
</evidence>
<keyword evidence="1" id="KW-0812">Transmembrane</keyword>
<protein>
    <submittedName>
        <fullName evidence="3">Transmembrane protein</fullName>
    </submittedName>
</protein>
<name>A0A183F9M8_HELPZ</name>
<dbReference type="WBParaSite" id="HPBE_0000287001-mRNA-1">
    <property type="protein sequence ID" value="HPBE_0000287001-mRNA-1"/>
    <property type="gene ID" value="HPBE_0000287001"/>
</dbReference>
<keyword evidence="1" id="KW-1133">Transmembrane helix</keyword>
<feature type="transmembrane region" description="Helical" evidence="1">
    <location>
        <begin position="20"/>
        <end position="38"/>
    </location>
</feature>
<evidence type="ECO:0000313" key="3">
    <source>
        <dbReference type="WBParaSite" id="HPBE_0000287001-mRNA-1"/>
    </source>
</evidence>
<reference evidence="3" key="1">
    <citation type="submission" date="2019-09" db="UniProtKB">
        <authorList>
            <consortium name="WormBaseParasite"/>
        </authorList>
    </citation>
    <scope>IDENTIFICATION</scope>
</reference>
<evidence type="ECO:0000256" key="1">
    <source>
        <dbReference type="SAM" id="Phobius"/>
    </source>
</evidence>
<keyword evidence="1" id="KW-0472">Membrane</keyword>
<accession>A0A183F9M8</accession>